<dbReference type="SMART" id="SM00248">
    <property type="entry name" value="ANK"/>
    <property type="match status" value="3"/>
</dbReference>
<dbReference type="Gene3D" id="1.25.40.20">
    <property type="entry name" value="Ankyrin repeat-containing domain"/>
    <property type="match status" value="1"/>
</dbReference>
<organism evidence="9 10">
    <name type="scientific">Haemaphysalis longicornis</name>
    <name type="common">Bush tick</name>
    <dbReference type="NCBI Taxonomy" id="44386"/>
    <lineage>
        <taxon>Eukaryota</taxon>
        <taxon>Metazoa</taxon>
        <taxon>Ecdysozoa</taxon>
        <taxon>Arthropoda</taxon>
        <taxon>Chelicerata</taxon>
        <taxon>Arachnida</taxon>
        <taxon>Acari</taxon>
        <taxon>Parasitiformes</taxon>
        <taxon>Ixodida</taxon>
        <taxon>Ixodoidea</taxon>
        <taxon>Ixodidae</taxon>
        <taxon>Haemaphysalinae</taxon>
        <taxon>Haemaphysalis</taxon>
    </lineage>
</organism>
<dbReference type="OrthoDB" id="20282at2759"/>
<dbReference type="GO" id="GO:0006887">
    <property type="term" value="P:exocytosis"/>
    <property type="evidence" value="ECO:0007669"/>
    <property type="project" value="UniProtKB-KW"/>
</dbReference>
<dbReference type="InterPro" id="IPR039146">
    <property type="entry name" value="GPANK1"/>
</dbReference>
<keyword evidence="5" id="KW-1053">Target membrane</keyword>
<dbReference type="SUPFAM" id="SSF48403">
    <property type="entry name" value="Ankyrin repeat"/>
    <property type="match status" value="1"/>
</dbReference>
<dbReference type="SMART" id="SM00443">
    <property type="entry name" value="G_patch"/>
    <property type="match status" value="1"/>
</dbReference>
<evidence type="ECO:0000256" key="4">
    <source>
        <dbReference type="ARBA" id="ARBA00023028"/>
    </source>
</evidence>
<keyword evidence="5" id="KW-0472">Membrane</keyword>
<dbReference type="AlphaFoldDB" id="A0A9J6GXZ3"/>
<keyword evidence="4" id="KW-0528">Neurotoxin</keyword>
<dbReference type="Proteomes" id="UP000821853">
    <property type="component" value="Chromosome 8"/>
</dbReference>
<evidence type="ECO:0000256" key="1">
    <source>
        <dbReference type="ARBA" id="ARBA00004175"/>
    </source>
</evidence>
<dbReference type="InterPro" id="IPR000467">
    <property type="entry name" value="G_patch_dom"/>
</dbReference>
<proteinExistence type="predicted"/>
<name>A0A9J6GXZ3_HAELO</name>
<evidence type="ECO:0000313" key="10">
    <source>
        <dbReference type="Proteomes" id="UP000821853"/>
    </source>
</evidence>
<dbReference type="PROSITE" id="PS50088">
    <property type="entry name" value="ANK_REPEAT"/>
    <property type="match status" value="1"/>
</dbReference>
<keyword evidence="10" id="KW-1185">Reference proteome</keyword>
<keyword evidence="4" id="KW-0800">Toxin</keyword>
<feature type="compositionally biased region" description="Basic and acidic residues" evidence="7">
    <location>
        <begin position="295"/>
        <end position="312"/>
    </location>
</feature>
<reference evidence="9 10" key="1">
    <citation type="journal article" date="2020" name="Cell">
        <title>Large-Scale Comparative Analyses of Tick Genomes Elucidate Their Genetic Diversity and Vector Capacities.</title>
        <authorList>
            <consortium name="Tick Genome and Microbiome Consortium (TIGMIC)"/>
            <person name="Jia N."/>
            <person name="Wang J."/>
            <person name="Shi W."/>
            <person name="Du L."/>
            <person name="Sun Y."/>
            <person name="Zhan W."/>
            <person name="Jiang J.F."/>
            <person name="Wang Q."/>
            <person name="Zhang B."/>
            <person name="Ji P."/>
            <person name="Bell-Sakyi L."/>
            <person name="Cui X.M."/>
            <person name="Yuan T.T."/>
            <person name="Jiang B.G."/>
            <person name="Yang W.F."/>
            <person name="Lam T.T."/>
            <person name="Chang Q.C."/>
            <person name="Ding S.J."/>
            <person name="Wang X.J."/>
            <person name="Zhu J.G."/>
            <person name="Ruan X.D."/>
            <person name="Zhao L."/>
            <person name="Wei J.T."/>
            <person name="Ye R.Z."/>
            <person name="Que T.C."/>
            <person name="Du C.H."/>
            <person name="Zhou Y.H."/>
            <person name="Cheng J.X."/>
            <person name="Dai P.F."/>
            <person name="Guo W.B."/>
            <person name="Han X.H."/>
            <person name="Huang E.J."/>
            <person name="Li L.F."/>
            <person name="Wei W."/>
            <person name="Gao Y.C."/>
            <person name="Liu J.Z."/>
            <person name="Shao H.Z."/>
            <person name="Wang X."/>
            <person name="Wang C.C."/>
            <person name="Yang T.C."/>
            <person name="Huo Q.B."/>
            <person name="Li W."/>
            <person name="Chen H.Y."/>
            <person name="Chen S.E."/>
            <person name="Zhou L.G."/>
            <person name="Ni X.B."/>
            <person name="Tian J.H."/>
            <person name="Sheng Y."/>
            <person name="Liu T."/>
            <person name="Pan Y.S."/>
            <person name="Xia L.Y."/>
            <person name="Li J."/>
            <person name="Zhao F."/>
            <person name="Cao W.C."/>
        </authorList>
    </citation>
    <scope>NUCLEOTIDE SEQUENCE [LARGE SCALE GENOMIC DNA]</scope>
    <source>
        <strain evidence="9">HaeL-2018</strain>
    </source>
</reference>
<dbReference type="PROSITE" id="PS50174">
    <property type="entry name" value="G_PATCH"/>
    <property type="match status" value="1"/>
</dbReference>
<dbReference type="PROSITE" id="PS50297">
    <property type="entry name" value="ANK_REP_REGION"/>
    <property type="match status" value="1"/>
</dbReference>
<evidence type="ECO:0000256" key="2">
    <source>
        <dbReference type="ARBA" id="ARBA00022483"/>
    </source>
</evidence>
<accession>A0A9J6GXZ3</accession>
<keyword evidence="6" id="KW-0040">ANK repeat</keyword>
<feature type="compositionally biased region" description="Polar residues" evidence="7">
    <location>
        <begin position="44"/>
        <end position="55"/>
    </location>
</feature>
<sequence>MSAFRRVTFVRSAEQNVSVTEPVSRVAQNVCTLSGESARRFYESTVSQPSTSATVTRDDPPSAKRRSSKCPNEKLKHSKTASRAVKKTSDYFTAAQTNDVSELKRCLESGVNIDATDMFGWTALMCASCGGAKDSVRYLLKKGANPDLRNKQNVTALELAAKRGHVNVVELFCKPEKRGGDGSVLTVQDSPQTQCESDQFCSVCDALVTAAQVKAHSTSIAHQFNLRLGKSPAATHYGIPESNAGFQMLVGMGWNREKGVGSREEGRKFPVKTVLKRDRGGLGGESSVPRVTHFGPHDRSAVENLRKKESRESVSQSLKRKRKEDEKRSLRLRRMELEFRRSFL</sequence>
<feature type="repeat" description="ANK" evidence="6">
    <location>
        <begin position="119"/>
        <end position="151"/>
    </location>
</feature>
<dbReference type="InterPro" id="IPR002110">
    <property type="entry name" value="Ankyrin_rpt"/>
</dbReference>
<evidence type="ECO:0000256" key="5">
    <source>
        <dbReference type="ARBA" id="ARBA00023298"/>
    </source>
</evidence>
<feature type="region of interest" description="Disordered" evidence="7">
    <location>
        <begin position="42"/>
        <end position="82"/>
    </location>
</feature>
<keyword evidence="2" id="KW-0268">Exocytosis</keyword>
<evidence type="ECO:0000256" key="6">
    <source>
        <dbReference type="PROSITE-ProRule" id="PRU00023"/>
    </source>
</evidence>
<evidence type="ECO:0000256" key="3">
    <source>
        <dbReference type="ARBA" id="ARBA00022537"/>
    </source>
</evidence>
<dbReference type="Pfam" id="PF01585">
    <property type="entry name" value="G-patch"/>
    <property type="match status" value="1"/>
</dbReference>
<dbReference type="GO" id="GO:0044218">
    <property type="term" value="C:other organism cell membrane"/>
    <property type="evidence" value="ECO:0007669"/>
    <property type="project" value="UniProtKB-KW"/>
</dbReference>
<dbReference type="GO" id="GO:0003676">
    <property type="term" value="F:nucleic acid binding"/>
    <property type="evidence" value="ECO:0007669"/>
    <property type="project" value="InterPro"/>
</dbReference>
<dbReference type="OMA" id="QGWDQEH"/>
<protein>
    <recommendedName>
        <fullName evidence="8">G-patch domain-containing protein</fullName>
    </recommendedName>
</protein>
<feature type="region of interest" description="Disordered" evidence="7">
    <location>
        <begin position="278"/>
        <end position="329"/>
    </location>
</feature>
<evidence type="ECO:0000259" key="8">
    <source>
        <dbReference type="PROSITE" id="PS50174"/>
    </source>
</evidence>
<evidence type="ECO:0000256" key="7">
    <source>
        <dbReference type="SAM" id="MobiDB-lite"/>
    </source>
</evidence>
<dbReference type="PANTHER" id="PTHR20923:SF1">
    <property type="entry name" value="G PATCH DOMAIN AND ANKYRIN REPEAT-CONTAINING PROTEIN 1"/>
    <property type="match status" value="1"/>
</dbReference>
<keyword evidence="3" id="KW-1052">Target cell membrane</keyword>
<keyword evidence="4" id="KW-0638">Presynaptic neurotoxin</keyword>
<evidence type="ECO:0000313" key="9">
    <source>
        <dbReference type="EMBL" id="KAH9380317.1"/>
    </source>
</evidence>
<dbReference type="EMBL" id="JABSTR010000010">
    <property type="protein sequence ID" value="KAH9380317.1"/>
    <property type="molecule type" value="Genomic_DNA"/>
</dbReference>
<feature type="domain" description="G-patch" evidence="8">
    <location>
        <begin position="241"/>
        <end position="287"/>
    </location>
</feature>
<gene>
    <name evidence="9" type="ORF">HPB48_013161</name>
</gene>
<dbReference type="Pfam" id="PF12796">
    <property type="entry name" value="Ank_2"/>
    <property type="match status" value="1"/>
</dbReference>
<dbReference type="VEuPathDB" id="VectorBase:HLOH_041057"/>
<dbReference type="GO" id="GO:0044231">
    <property type="term" value="C:host cell presynaptic membrane"/>
    <property type="evidence" value="ECO:0007669"/>
    <property type="project" value="UniProtKB-KW"/>
</dbReference>
<comment type="subcellular location">
    <subcellularLocation>
        <location evidence="1">Target cell membrane</location>
    </subcellularLocation>
</comment>
<comment type="caution">
    <text evidence="9">The sequence shown here is derived from an EMBL/GenBank/DDBJ whole genome shotgun (WGS) entry which is preliminary data.</text>
</comment>
<dbReference type="InterPro" id="IPR036770">
    <property type="entry name" value="Ankyrin_rpt-contain_sf"/>
</dbReference>
<dbReference type="PANTHER" id="PTHR20923">
    <property type="entry name" value="BAT4 PROTEIN-RELATED"/>
    <property type="match status" value="1"/>
</dbReference>